<protein>
    <submittedName>
        <fullName evidence="7">Sigma-70 family RNA polymerase sigma factor</fullName>
    </submittedName>
</protein>
<keyword evidence="3" id="KW-0731">Sigma factor</keyword>
<evidence type="ECO:0000313" key="7">
    <source>
        <dbReference type="EMBL" id="MDW0111498.1"/>
    </source>
</evidence>
<keyword evidence="2" id="KW-0805">Transcription regulation</keyword>
<feature type="domain" description="RNA polymerase sigma-70 region 2" evidence="5">
    <location>
        <begin position="23"/>
        <end position="89"/>
    </location>
</feature>
<accession>A0ABU4G3G3</accession>
<evidence type="ECO:0000256" key="4">
    <source>
        <dbReference type="ARBA" id="ARBA00023163"/>
    </source>
</evidence>
<evidence type="ECO:0000256" key="2">
    <source>
        <dbReference type="ARBA" id="ARBA00023015"/>
    </source>
</evidence>
<proteinExistence type="inferred from homology"/>
<dbReference type="NCBIfam" id="TIGR02937">
    <property type="entry name" value="sigma70-ECF"/>
    <property type="match status" value="1"/>
</dbReference>
<dbReference type="Gene3D" id="1.10.10.10">
    <property type="entry name" value="Winged helix-like DNA-binding domain superfamily/Winged helix DNA-binding domain"/>
    <property type="match status" value="1"/>
</dbReference>
<evidence type="ECO:0000256" key="3">
    <source>
        <dbReference type="ARBA" id="ARBA00023082"/>
    </source>
</evidence>
<dbReference type="CDD" id="cd06171">
    <property type="entry name" value="Sigma70_r4"/>
    <property type="match status" value="1"/>
</dbReference>
<dbReference type="RefSeq" id="WP_317937165.1">
    <property type="nucleotide sequence ID" value="NZ_JAUBDH010000016.1"/>
</dbReference>
<dbReference type="InterPro" id="IPR013324">
    <property type="entry name" value="RNA_pol_sigma_r3/r4-like"/>
</dbReference>
<organism evidence="7 8">
    <name type="scientific">Sporosarcina aquimarina</name>
    <dbReference type="NCBI Taxonomy" id="114975"/>
    <lineage>
        <taxon>Bacteria</taxon>
        <taxon>Bacillati</taxon>
        <taxon>Bacillota</taxon>
        <taxon>Bacilli</taxon>
        <taxon>Bacillales</taxon>
        <taxon>Caryophanaceae</taxon>
        <taxon>Sporosarcina</taxon>
    </lineage>
</organism>
<dbReference type="Pfam" id="PF08281">
    <property type="entry name" value="Sigma70_r4_2"/>
    <property type="match status" value="1"/>
</dbReference>
<comment type="caution">
    <text evidence="7">The sequence shown here is derived from an EMBL/GenBank/DDBJ whole genome shotgun (WGS) entry which is preliminary data.</text>
</comment>
<dbReference type="PANTHER" id="PTHR43133:SF51">
    <property type="entry name" value="RNA POLYMERASE SIGMA FACTOR"/>
    <property type="match status" value="1"/>
</dbReference>
<reference evidence="7 8" key="1">
    <citation type="submission" date="2023-06" db="EMBL/GenBank/DDBJ databases">
        <title>Sporosarcina sp. nov., isolated from Korean traditional fermented seafood 'Jeotgal'.</title>
        <authorList>
            <person name="Yang A.-I."/>
            <person name="Shin N.-R."/>
        </authorList>
    </citation>
    <scope>NUCLEOTIDE SEQUENCE [LARGE SCALE GENOMIC DNA]</scope>
    <source>
        <strain evidence="7 8">KCTC3840</strain>
    </source>
</reference>
<evidence type="ECO:0000313" key="8">
    <source>
        <dbReference type="Proteomes" id="UP001280629"/>
    </source>
</evidence>
<dbReference type="InterPro" id="IPR013249">
    <property type="entry name" value="RNA_pol_sigma70_r4_t2"/>
</dbReference>
<dbReference type="EMBL" id="JAUBDH010000016">
    <property type="protein sequence ID" value="MDW0111498.1"/>
    <property type="molecule type" value="Genomic_DNA"/>
</dbReference>
<feature type="domain" description="RNA polymerase sigma factor 70 region 4 type 2" evidence="6">
    <location>
        <begin position="113"/>
        <end position="164"/>
    </location>
</feature>
<name>A0ABU4G3G3_9BACL</name>
<dbReference type="Pfam" id="PF04542">
    <property type="entry name" value="Sigma70_r2"/>
    <property type="match status" value="1"/>
</dbReference>
<dbReference type="SUPFAM" id="SSF88659">
    <property type="entry name" value="Sigma3 and sigma4 domains of RNA polymerase sigma factors"/>
    <property type="match status" value="1"/>
</dbReference>
<dbReference type="InterPro" id="IPR007627">
    <property type="entry name" value="RNA_pol_sigma70_r2"/>
</dbReference>
<keyword evidence="4" id="KW-0804">Transcription</keyword>
<dbReference type="InterPro" id="IPR013325">
    <property type="entry name" value="RNA_pol_sigma_r2"/>
</dbReference>
<dbReference type="SUPFAM" id="SSF88946">
    <property type="entry name" value="Sigma2 domain of RNA polymerase sigma factors"/>
    <property type="match status" value="1"/>
</dbReference>
<dbReference type="Proteomes" id="UP001280629">
    <property type="component" value="Unassembled WGS sequence"/>
</dbReference>
<evidence type="ECO:0000256" key="1">
    <source>
        <dbReference type="ARBA" id="ARBA00010641"/>
    </source>
</evidence>
<dbReference type="InterPro" id="IPR036388">
    <property type="entry name" value="WH-like_DNA-bd_sf"/>
</dbReference>
<evidence type="ECO:0000259" key="5">
    <source>
        <dbReference type="Pfam" id="PF04542"/>
    </source>
</evidence>
<keyword evidence="8" id="KW-1185">Reference proteome</keyword>
<dbReference type="PANTHER" id="PTHR43133">
    <property type="entry name" value="RNA POLYMERASE ECF-TYPE SIGMA FACTO"/>
    <property type="match status" value="1"/>
</dbReference>
<comment type="similarity">
    <text evidence="1">Belongs to the sigma-70 factor family. ECF subfamily.</text>
</comment>
<sequence>MTVNSKLVKKAVKGDQEALLTLLQQEREKLYKTAFSYVRNETDALDIFQQTVLLAIESIHQLREPKFFSTWLMKICINTSLEVLRKRKKVVVMQGASMEKAAADIELSDEKLDLLNAIYRLDEKYKTVLLLRYYEDLTFEQIAELLGEPLGTVKSKGKRALSKIKASLKGVYADDRAQQF</sequence>
<dbReference type="InterPro" id="IPR014284">
    <property type="entry name" value="RNA_pol_sigma-70_dom"/>
</dbReference>
<dbReference type="InterPro" id="IPR039425">
    <property type="entry name" value="RNA_pol_sigma-70-like"/>
</dbReference>
<gene>
    <name evidence="7" type="ORF">QT716_15860</name>
</gene>
<evidence type="ECO:0000259" key="6">
    <source>
        <dbReference type="Pfam" id="PF08281"/>
    </source>
</evidence>
<dbReference type="Gene3D" id="1.10.1740.10">
    <property type="match status" value="1"/>
</dbReference>